<gene>
    <name evidence="3" type="ORF">SADUNF_Sadunf15G0121800</name>
</gene>
<dbReference type="OrthoDB" id="29661at2759"/>
<protein>
    <submittedName>
        <fullName evidence="3">Uncharacterized protein</fullName>
    </submittedName>
</protein>
<keyword evidence="2" id="KW-0812">Transmembrane</keyword>
<evidence type="ECO:0000313" key="4">
    <source>
        <dbReference type="Proteomes" id="UP000657918"/>
    </source>
</evidence>
<evidence type="ECO:0000256" key="2">
    <source>
        <dbReference type="SAM" id="Phobius"/>
    </source>
</evidence>
<evidence type="ECO:0000313" key="3">
    <source>
        <dbReference type="EMBL" id="KAF9668372.1"/>
    </source>
</evidence>
<keyword evidence="1" id="KW-0378">Hydrolase</keyword>
<name>A0A835JBY2_9ROSI</name>
<accession>A0A835JBY2</accession>
<dbReference type="GO" id="GO:0042500">
    <property type="term" value="F:aspartic endopeptidase activity, intramembrane cleaving"/>
    <property type="evidence" value="ECO:0007669"/>
    <property type="project" value="InterPro"/>
</dbReference>
<keyword evidence="4" id="KW-1185">Reference proteome</keyword>
<feature type="transmembrane region" description="Helical" evidence="2">
    <location>
        <begin position="213"/>
        <end position="233"/>
    </location>
</feature>
<sequence length="623" mass="69111">MLYWKLDRNEMCLLDVNLDGNCFVLVGILSCDNYSLLRSLRVLYFSCVLHYWLGMKNVELVDVCNRSLKCSVSTYVSFYRTGQHSFAGSKNIFIQMFMGQTAKLVARLYWFFIRKKDRLEIVWFSVMETLWKLLYLLEPAPVTLIVTAVAVTFGSAYRALQRNGEEPWLPMPLFHPYSSASPPLVAYIKSRYGLADPLVSRCCAKSFTRIQGLLLVSCFLTIAAWLVSGHWILNNLLVAMQQASNPVHTVANSLSLPGLQLITKKLELPVKTVFPTNLLGLTASGGNATDFMMLGLGDMNSDGLTSKFLLKVFSNGLRAVGSPISVEVSVWNASLCGVISMHDGVEERSDLKLFGTCGEKSRFGLADPLVSRCCAKSFTRIQGLLLVSCSLTIAVWLVSGHWILNNLLGISIRIAFIFWCQYHGIGGMQQASNLVRTVANSLSLRGLQLITKKLELPVKIVFPRNLLGLTASGGDATDFMMLGLGDMNSDGLTSKFLLKVFSIGLRCHEDLRNKEAHHETLKHFGSSILTNRVYLSRGATSLESKAIPAMLLALVLRFDYRKSRDPVNLLDLLSSKGHRYIWYALPGYAIGLVTALAAGVLTYSPQPAPLYLVFLLAMYLFVA</sequence>
<organism evidence="3 4">
    <name type="scientific">Salix dunnii</name>
    <dbReference type="NCBI Taxonomy" id="1413687"/>
    <lineage>
        <taxon>Eukaryota</taxon>
        <taxon>Viridiplantae</taxon>
        <taxon>Streptophyta</taxon>
        <taxon>Embryophyta</taxon>
        <taxon>Tracheophyta</taxon>
        <taxon>Spermatophyta</taxon>
        <taxon>Magnoliopsida</taxon>
        <taxon>eudicotyledons</taxon>
        <taxon>Gunneridae</taxon>
        <taxon>Pentapetalae</taxon>
        <taxon>rosids</taxon>
        <taxon>fabids</taxon>
        <taxon>Malpighiales</taxon>
        <taxon>Salicaceae</taxon>
        <taxon>Saliceae</taxon>
        <taxon>Salix</taxon>
    </lineage>
</organism>
<comment type="caution">
    <text evidence="3">The sequence shown here is derived from an EMBL/GenBank/DDBJ whole genome shotgun (WGS) entry which is preliminary data.</text>
</comment>
<dbReference type="InterPro" id="IPR007369">
    <property type="entry name" value="Peptidase_A22B_SPP"/>
</dbReference>
<dbReference type="PANTHER" id="PTHR12174:SF22">
    <property type="entry name" value="SIGNAL PEPTIDE PEPTIDASE-LIKE 3"/>
    <property type="match status" value="1"/>
</dbReference>
<feature type="transmembrane region" description="Helical" evidence="2">
    <location>
        <begin position="92"/>
        <end position="113"/>
    </location>
</feature>
<dbReference type="GO" id="GO:0033619">
    <property type="term" value="P:membrane protein proteolysis"/>
    <property type="evidence" value="ECO:0007669"/>
    <property type="project" value="TreeGrafter"/>
</dbReference>
<dbReference type="Proteomes" id="UP000657918">
    <property type="component" value="Unassembled WGS sequence"/>
</dbReference>
<feature type="transmembrane region" description="Helical" evidence="2">
    <location>
        <begin position="133"/>
        <end position="153"/>
    </location>
</feature>
<dbReference type="AlphaFoldDB" id="A0A835JBY2"/>
<reference evidence="3 4" key="1">
    <citation type="submission" date="2020-10" db="EMBL/GenBank/DDBJ databases">
        <title>Plant Genome Project.</title>
        <authorList>
            <person name="Zhang R.-G."/>
        </authorList>
    </citation>
    <scope>NUCLEOTIDE SEQUENCE [LARGE SCALE GENOMIC DNA]</scope>
    <source>
        <strain evidence="3">FAFU-HL-1</strain>
        <tissue evidence="3">Leaf</tissue>
    </source>
</reference>
<dbReference type="PROSITE" id="PS51257">
    <property type="entry name" value="PROKAR_LIPOPROTEIN"/>
    <property type="match status" value="1"/>
</dbReference>
<keyword evidence="2" id="KW-1133">Transmembrane helix</keyword>
<feature type="transmembrane region" description="Helical" evidence="2">
    <location>
        <begin position="383"/>
        <end position="404"/>
    </location>
</feature>
<keyword evidence="2" id="KW-0472">Membrane</keyword>
<dbReference type="PANTHER" id="PTHR12174">
    <property type="entry name" value="SIGNAL PEPTIDE PEPTIDASE"/>
    <property type="match status" value="1"/>
</dbReference>
<dbReference type="Pfam" id="PF04258">
    <property type="entry name" value="Peptidase_A22B"/>
    <property type="match status" value="1"/>
</dbReference>
<dbReference type="GO" id="GO:0006465">
    <property type="term" value="P:signal peptide processing"/>
    <property type="evidence" value="ECO:0007669"/>
    <property type="project" value="TreeGrafter"/>
</dbReference>
<dbReference type="EMBL" id="JADGMS010000015">
    <property type="protein sequence ID" value="KAF9668372.1"/>
    <property type="molecule type" value="Genomic_DNA"/>
</dbReference>
<keyword evidence="1" id="KW-0645">Protease</keyword>
<feature type="transmembrane region" description="Helical" evidence="2">
    <location>
        <begin position="580"/>
        <end position="600"/>
    </location>
</feature>
<dbReference type="GO" id="GO:0098554">
    <property type="term" value="C:cytoplasmic side of endoplasmic reticulum membrane"/>
    <property type="evidence" value="ECO:0007669"/>
    <property type="project" value="TreeGrafter"/>
</dbReference>
<dbReference type="GO" id="GO:0098553">
    <property type="term" value="C:lumenal side of endoplasmic reticulum membrane"/>
    <property type="evidence" value="ECO:0007669"/>
    <property type="project" value="TreeGrafter"/>
</dbReference>
<proteinExistence type="predicted"/>
<feature type="transmembrane region" description="Helical" evidence="2">
    <location>
        <begin position="606"/>
        <end position="622"/>
    </location>
</feature>
<dbReference type="GO" id="GO:0030660">
    <property type="term" value="C:Golgi-associated vesicle membrane"/>
    <property type="evidence" value="ECO:0007669"/>
    <property type="project" value="TreeGrafter"/>
</dbReference>
<evidence type="ECO:0000256" key="1">
    <source>
        <dbReference type="ARBA" id="ARBA00022670"/>
    </source>
</evidence>